<feature type="compositionally biased region" description="Polar residues" evidence="1">
    <location>
        <begin position="9"/>
        <end position="45"/>
    </location>
</feature>
<gene>
    <name evidence="2" type="ORF">BINO364_LOCUS10342</name>
</gene>
<reference evidence="2" key="1">
    <citation type="submission" date="2021-12" db="EMBL/GenBank/DDBJ databases">
        <authorList>
            <person name="Martin H S."/>
        </authorList>
    </citation>
    <scope>NUCLEOTIDE SEQUENCE</scope>
</reference>
<feature type="compositionally biased region" description="Low complexity" evidence="1">
    <location>
        <begin position="1843"/>
        <end position="1858"/>
    </location>
</feature>
<name>A0A8J9VQ23_9NEOP</name>
<feature type="region of interest" description="Disordered" evidence="1">
    <location>
        <begin position="1837"/>
        <end position="1861"/>
    </location>
</feature>
<keyword evidence="3" id="KW-1185">Reference proteome</keyword>
<organism evidence="2 3">
    <name type="scientific">Brenthis ino</name>
    <name type="common">lesser marbled fritillary</name>
    <dbReference type="NCBI Taxonomy" id="405034"/>
    <lineage>
        <taxon>Eukaryota</taxon>
        <taxon>Metazoa</taxon>
        <taxon>Ecdysozoa</taxon>
        <taxon>Arthropoda</taxon>
        <taxon>Hexapoda</taxon>
        <taxon>Insecta</taxon>
        <taxon>Pterygota</taxon>
        <taxon>Neoptera</taxon>
        <taxon>Endopterygota</taxon>
        <taxon>Lepidoptera</taxon>
        <taxon>Glossata</taxon>
        <taxon>Ditrysia</taxon>
        <taxon>Papilionoidea</taxon>
        <taxon>Nymphalidae</taxon>
        <taxon>Heliconiinae</taxon>
        <taxon>Argynnini</taxon>
        <taxon>Brenthis</taxon>
    </lineage>
</organism>
<feature type="region of interest" description="Disordered" evidence="1">
    <location>
        <begin position="1"/>
        <end position="47"/>
    </location>
</feature>
<evidence type="ECO:0000313" key="2">
    <source>
        <dbReference type="EMBL" id="CAH0724660.1"/>
    </source>
</evidence>
<dbReference type="EMBL" id="OV170224">
    <property type="protein sequence ID" value="CAH0724660.1"/>
    <property type="molecule type" value="Genomic_DNA"/>
</dbReference>
<accession>A0A8J9VQ23</accession>
<feature type="region of interest" description="Disordered" evidence="1">
    <location>
        <begin position="654"/>
        <end position="680"/>
    </location>
</feature>
<feature type="compositionally biased region" description="Polar residues" evidence="1">
    <location>
        <begin position="654"/>
        <end position="663"/>
    </location>
</feature>
<proteinExistence type="predicted"/>
<sequence>MDPKELRNPSLNVNVSDDSTKYVHSSSTLPQNKNKSYSDIGSSSMGKVDATTARPCAIIGPDRVLPHAPAQNLHLKKAPTEPWAYPENVYRQPPDYPIKVSEYQPTRNISPRQTFQENMQRIMVPPIYSSVKNSDDSNLKNSKLNMPQEAKYCDVPYNMNTVNNDHKSVRNADIPMSSVNPAFSRNVPPYGWPASVNIRPPRPYGAPEFYQYPEYSNCGGQRSMTMMRPHRTHNEETAQLYSERLYQEANIRFKPYPMSKEKPQQLRYDYINNYSNTFHPPVPIPPLKYDLQKPLHGHPYPVYPQIKYLDRRIHEPFAEGYQRNNQNNLNVPFRNQVGPPPYGPIPGNCVQNKPYTDIASKPMTVNKHLQFDSNNKIYLDLEPNHNKGYPMPENMYYNEMNHMRGEMILPNHSTLNMHTMPQHQIYRRDNPHLKPYEYNVHYRNVDQSVHLNYSLPRLPLQFSPNAIAISPSDSNTSIDTTHTVSTSQEDCGYVSQSSTASVRSLDMNNTMLQNNYYRRRGDYHGIVRNSFHGNDLISQNHKNKESSTNKKNLDVRQFLEMWSEGEDETNESTKEIITQIKPNNLPAQSEPSNNQEQLYVLGLVNVPSEELSKYEHIQKISKLPENIKGYNSIELLNQYERLVESSNLNRNSFTSKQTISKDNFMSKKNDKEKERNPMMTRPVSPLDVEAKISQSVIHKEVGCNFEIKPCSPEMLNVEIATPVQTILGERIIEKVENPTISKSPLLYTSNENKAPNFLNNPTKLTNCNMINNNQYSLNNYPNLSKPNNYNVQEFDTNSGICLASLPRLDNDIELNFPEINQQFITANKIESHIVTSAKDLPRLDLEHINPPSETISFQQQNLLSPQTGFCPSVEKESSKLSKYRKNKKCEVISIEEKVSKELTVSVHQRIDSVIIKNPDNTKLQEDNISLSAVNVMEEKINNHQSEIERTEEKSQLSLINQNNNDVCNLSFETAIDFSLGKSYERTSCDQISANQVNDDDTNHLETDCNKPYNLNNINDIENKSNSIFIETKDIGSSDIEKEGTDKELLENTTFPINEDIPILSKTSLIEAIEEGNVPVIKELALELESAELEEHTENRQNDVSVIQKNEITHLDFVIAESHKQDIDRADEEDELHSARKENVEILQPDTKIILDNDETIIACQIEHSSNSSCRDEVFLSNNLSYESANKIENEIFEESAINISYSRENINSKEDVIGNVLKSDIEMTLKINNNISPIVKSDLNQAQVQPGTFINNNEIACINNINDEENKTLLMPNLIGDIKKESTIDKHDEANGENLCYTLEDTVQENSNISISQHFIANDISKVHITKNYDNNSSSIDNIETNANSKANCETVAKKPIQKYTDENKHLCGEFFVNNAIKNSDFIVQNCCSVQNNLMYKTHSFSSKKNTPVPHIYKELYSPCIQKLYIFNEGYCKNLRTETVQEGISRDLPVKVFVESHDKNLTEPTRTDNEILDLKDKNLNEKEENNSTLTELKNDSLLFDISKRENFVDLFNNDCSTVNRRKPLKRSLSESALQTYKENEDLNSVASSKRKKIDHNIIESHITSEEFCNMIQSNRRNSVSTFYNEDNLYIVIDNDLIITEENEETDKIYFSEMSEDCNILQNETIDDIDGLDTRKEIECEYSNTIYSIEKSVEESWVEDVACIETVVSEDITEDIEYSEESPKRYNFSNEVASDESLICSDSEHIDTVKNVYGSTLYRTPQTDVTKTLDDIESRNSDEDNQCSKNIQLEKNVTQDRHNFTIKLDANIPSYNSITDEKENIAENIEFSNVQIPQNNYADLIENNDFNILPSENNEEKEKYIIHSCESNNENFITNTQKDNSNYSYSSSPEVSSTTSEEKGSSILLKITNYNGSRMSQINEINTDSVNRLSYKLTEKKQYRNYNSNFRSSRTLITKAAQKYIPPLKETIGDLKVKLPLPEHRLHSLKQLKTSKVEPKIDDIILKLNDKNPKRTIPKKQKPKFEDVLKSIDEIQFKKHKDKIKKTKNEIPKVIIKKNENGAHYASSDALNNKEAYNPDLTGRKWQPWVFLEKNNFIDRMAIKNKVRAVYCHRKNTYVLAEKLKKYQSIYNANFVISQPNSTNSSKGNLKYTIRLKHI</sequence>
<protein>
    <submittedName>
        <fullName evidence="2">Uncharacterized protein</fullName>
    </submittedName>
</protein>
<evidence type="ECO:0000256" key="1">
    <source>
        <dbReference type="SAM" id="MobiDB-lite"/>
    </source>
</evidence>
<feature type="compositionally biased region" description="Basic and acidic residues" evidence="1">
    <location>
        <begin position="664"/>
        <end position="676"/>
    </location>
</feature>
<feature type="non-terminal residue" evidence="2">
    <location>
        <position position="2118"/>
    </location>
</feature>
<dbReference type="Proteomes" id="UP000838878">
    <property type="component" value="Chromosome 4"/>
</dbReference>
<evidence type="ECO:0000313" key="3">
    <source>
        <dbReference type="Proteomes" id="UP000838878"/>
    </source>
</evidence>
<dbReference type="OrthoDB" id="6784780at2759"/>